<reference evidence="1" key="2">
    <citation type="journal article" date="2021" name="PeerJ">
        <title>Extensive microbial diversity within the chicken gut microbiome revealed by metagenomics and culture.</title>
        <authorList>
            <person name="Gilroy R."/>
            <person name="Ravi A."/>
            <person name="Getino M."/>
            <person name="Pursley I."/>
            <person name="Horton D.L."/>
            <person name="Alikhan N.F."/>
            <person name="Baker D."/>
            <person name="Gharbi K."/>
            <person name="Hall N."/>
            <person name="Watson M."/>
            <person name="Adriaenssens E.M."/>
            <person name="Foster-Nyarko E."/>
            <person name="Jarju S."/>
            <person name="Secka A."/>
            <person name="Antonio M."/>
            <person name="Oren A."/>
            <person name="Chaudhuri R.R."/>
            <person name="La Ragione R."/>
            <person name="Hildebrand F."/>
            <person name="Pallen M.J."/>
        </authorList>
    </citation>
    <scope>NUCLEOTIDE SEQUENCE</scope>
    <source>
        <strain evidence="1">ChiGjej1B1-19959</strain>
    </source>
</reference>
<organism evidence="1 2">
    <name type="scientific">Candidatus Fimenecus excrementigallinarum</name>
    <dbReference type="NCBI Taxonomy" id="2840816"/>
    <lineage>
        <taxon>Bacteria</taxon>
        <taxon>Bacillati</taxon>
        <taxon>Bacillota</taxon>
        <taxon>Clostridia</taxon>
        <taxon>Candidatus Fimenecus</taxon>
    </lineage>
</organism>
<proteinExistence type="predicted"/>
<evidence type="ECO:0008006" key="3">
    <source>
        <dbReference type="Google" id="ProtNLM"/>
    </source>
</evidence>
<accession>A0A9D1IFP8</accession>
<evidence type="ECO:0000313" key="2">
    <source>
        <dbReference type="Proteomes" id="UP000824071"/>
    </source>
</evidence>
<dbReference type="Gene3D" id="3.40.1390.20">
    <property type="entry name" value="HprK N-terminal domain-like"/>
    <property type="match status" value="1"/>
</dbReference>
<protein>
    <recommendedName>
        <fullName evidence="3">DRTGG domain-containing protein</fullName>
    </recommendedName>
</protein>
<reference evidence="1" key="1">
    <citation type="submission" date="2020-10" db="EMBL/GenBank/DDBJ databases">
        <authorList>
            <person name="Gilroy R."/>
        </authorList>
    </citation>
    <scope>NUCLEOTIDE SEQUENCE</scope>
    <source>
        <strain evidence="1">ChiGjej1B1-19959</strain>
    </source>
</reference>
<sequence length="108" mass="11373">MTVQEFAKAAGLAALVEADFSREITGGYCGDLLSWVMSRAQSGDCWFTVMGNINAVAVSVLADCACIVLCESAPLDEPARLRAEQQGVNILCSPENAYTLSAKLAAVL</sequence>
<dbReference type="InterPro" id="IPR028979">
    <property type="entry name" value="Ser_kin/Pase_Hpr-like_N_sf"/>
</dbReference>
<name>A0A9D1IFP8_9FIRM</name>
<evidence type="ECO:0000313" key="1">
    <source>
        <dbReference type="EMBL" id="HIU36060.1"/>
    </source>
</evidence>
<dbReference type="AlphaFoldDB" id="A0A9D1IFP8"/>
<dbReference type="Proteomes" id="UP000824071">
    <property type="component" value="Unassembled WGS sequence"/>
</dbReference>
<dbReference type="EMBL" id="DVMW01000033">
    <property type="protein sequence ID" value="HIU36060.1"/>
    <property type="molecule type" value="Genomic_DNA"/>
</dbReference>
<dbReference type="SUPFAM" id="SSF75138">
    <property type="entry name" value="HprK N-terminal domain-like"/>
    <property type="match status" value="1"/>
</dbReference>
<gene>
    <name evidence="1" type="ORF">IAC53_05590</name>
</gene>
<comment type="caution">
    <text evidence="1">The sequence shown here is derived from an EMBL/GenBank/DDBJ whole genome shotgun (WGS) entry which is preliminary data.</text>
</comment>